<proteinExistence type="predicted"/>
<evidence type="ECO:0000313" key="4">
    <source>
        <dbReference type="Proteomes" id="UP000294914"/>
    </source>
</evidence>
<dbReference type="InterPro" id="IPR025433">
    <property type="entry name" value="DUF4168"/>
</dbReference>
<dbReference type="Proteomes" id="UP000294914">
    <property type="component" value="Unassembled WGS sequence"/>
</dbReference>
<organism evidence="3 4">
    <name type="scientific">Thiohalophilus thiocyanatoxydans</name>
    <dbReference type="NCBI Taxonomy" id="381308"/>
    <lineage>
        <taxon>Bacteria</taxon>
        <taxon>Pseudomonadati</taxon>
        <taxon>Pseudomonadota</taxon>
        <taxon>Gammaproteobacteria</taxon>
        <taxon>Thiohalomonadales</taxon>
        <taxon>Thiohalophilaceae</taxon>
        <taxon>Thiohalophilus</taxon>
    </lineage>
</organism>
<feature type="chain" id="PRO_5020357588" evidence="1">
    <location>
        <begin position="24"/>
        <end position="129"/>
    </location>
</feature>
<keyword evidence="1" id="KW-0732">Signal</keyword>
<dbReference type="RefSeq" id="WP_134081729.1">
    <property type="nucleotide sequence ID" value="NZ_SOQX01000002.1"/>
</dbReference>
<evidence type="ECO:0000256" key="1">
    <source>
        <dbReference type="SAM" id="SignalP"/>
    </source>
</evidence>
<sequence>MLINRKSLLVALFGMGLTLGMSANTYAQAQGGAQQQQQQGGQPAAKDIDEASLNKFKDAFAEVNSIRESFAGKLENVEDSKKAQELQQEAQENMVSAVEDAGLSVQEYNQIFAAVQQNPELQEKVLGDQ</sequence>
<dbReference type="Pfam" id="PF13767">
    <property type="entry name" value="DUF4168"/>
    <property type="match status" value="1"/>
</dbReference>
<gene>
    <name evidence="3" type="ORF">EDC23_0984</name>
</gene>
<dbReference type="EMBL" id="SOQX01000002">
    <property type="protein sequence ID" value="TDY02609.1"/>
    <property type="molecule type" value="Genomic_DNA"/>
</dbReference>
<feature type="domain" description="DUF4168" evidence="2">
    <location>
        <begin position="50"/>
        <end position="125"/>
    </location>
</feature>
<comment type="caution">
    <text evidence="3">The sequence shown here is derived from an EMBL/GenBank/DDBJ whole genome shotgun (WGS) entry which is preliminary data.</text>
</comment>
<dbReference type="AlphaFoldDB" id="A0A4R8IXT5"/>
<keyword evidence="4" id="KW-1185">Reference proteome</keyword>
<evidence type="ECO:0000259" key="2">
    <source>
        <dbReference type="Pfam" id="PF13767"/>
    </source>
</evidence>
<reference evidence="3 4" key="1">
    <citation type="submission" date="2019-03" db="EMBL/GenBank/DDBJ databases">
        <title>Genomic Encyclopedia of Type Strains, Phase IV (KMG-IV): sequencing the most valuable type-strain genomes for metagenomic binning, comparative biology and taxonomic classification.</title>
        <authorList>
            <person name="Goeker M."/>
        </authorList>
    </citation>
    <scope>NUCLEOTIDE SEQUENCE [LARGE SCALE GENOMIC DNA]</scope>
    <source>
        <strain evidence="3 4">DSM 16326</strain>
    </source>
</reference>
<evidence type="ECO:0000313" key="3">
    <source>
        <dbReference type="EMBL" id="TDY02609.1"/>
    </source>
</evidence>
<dbReference type="OrthoDB" id="5787313at2"/>
<accession>A0A4R8IXT5</accession>
<name>A0A4R8IXT5_9GAMM</name>
<feature type="signal peptide" evidence="1">
    <location>
        <begin position="1"/>
        <end position="23"/>
    </location>
</feature>
<protein>
    <submittedName>
        <fullName evidence="3">Uncharacterized protein DUF4168</fullName>
    </submittedName>
</protein>